<dbReference type="InterPro" id="IPR027417">
    <property type="entry name" value="P-loop_NTPase"/>
</dbReference>
<name>A0A4P8MVU9_9CAUD</name>
<dbReference type="EMBL" id="MK719702">
    <property type="protein sequence ID" value="QCQ58082.1"/>
    <property type="molecule type" value="Genomic_DNA"/>
</dbReference>
<gene>
    <name evidence="1" type="ORF">Barba1S_gp095</name>
</gene>
<reference evidence="1 2" key="1">
    <citation type="submission" date="2019-03" db="EMBL/GenBank/DDBJ databases">
        <title>Genomic and seasonal variations among aquatic phages infecting the Baltic Sea Gammaproteobacteria Rheinheimera sp. bal341.</title>
        <authorList>
            <person name="Nilsson E."/>
            <person name="Li K."/>
            <person name="Fridlund J."/>
            <person name="Sulcius S."/>
            <person name="Bunse C."/>
            <person name="Karlsson C.M.G."/>
            <person name="Lindh M."/>
            <person name="Lundin D."/>
            <person name="Pinhassi J."/>
            <person name="Holmfeldt K."/>
        </authorList>
    </citation>
    <scope>NUCLEOTIDE SEQUENCE [LARGE SCALE GENOMIC DNA]</scope>
</reference>
<proteinExistence type="predicted"/>
<protein>
    <submittedName>
        <fullName evidence="1">Terminase large subunit</fullName>
    </submittedName>
</protein>
<organism evidence="1 2">
    <name type="scientific">Rheinheimera phage vB_RspM_Barba1S</name>
    <dbReference type="NCBI Taxonomy" id="2565660"/>
    <lineage>
        <taxon>Viruses</taxon>
        <taxon>Duplodnaviria</taxon>
        <taxon>Heunggongvirae</taxon>
        <taxon>Uroviricota</taxon>
        <taxon>Caudoviricetes</taxon>
        <taxon>Barbavirus</taxon>
        <taxon>Barbavirus barba18A</taxon>
    </lineage>
</organism>
<dbReference type="Proteomes" id="UP000300052">
    <property type="component" value="Genome"/>
</dbReference>
<dbReference type="Gene3D" id="3.40.50.300">
    <property type="entry name" value="P-loop containing nucleotide triphosphate hydrolases"/>
    <property type="match status" value="1"/>
</dbReference>
<evidence type="ECO:0000313" key="2">
    <source>
        <dbReference type="Proteomes" id="UP000300052"/>
    </source>
</evidence>
<sequence>MLPLKYIDDPRTTAIMFRRTTPQIKGQGGLFDTAFNMYNQLPDIIKPKFRHQALESVFPTGAKVKWSHMENEKDKLNHQGLQYTFIGFDEGTQFEWSQIEYLISRMRSESKHPSRMVISCNPDPDHYIRTMIDWWLDEEGYPIPERDGMVKYFITLNGQYIWGDSKEELIEKYKTPEYTPKPISFSFISALIYDNPLMIKNNPSYLAFLEGLNEIDKARLLHGNWKVKPKGSTLFNWDWIKTADHLPYGVKSVRSYDLAGTEPSDINSHPDFTTSIMVSKDMDGKFYLSGNYHNLFCDNGSNIKGAMRKLSGERNQIMLKQAHLDSDDTYVILPQDPNSAGKAVFEEMVKFFLSNGFIVKKDPVPHTKSKIARFENFATAASNGLVYVVESSFDKPTLEFIKKSLCDFTGERSGRLYKDDIPDCVATGFNYLNVTQMIPQINLPNLTKSNEFSF</sequence>
<dbReference type="Pfam" id="PF03237">
    <property type="entry name" value="Terminase_6N"/>
    <property type="match status" value="1"/>
</dbReference>
<evidence type="ECO:0000313" key="1">
    <source>
        <dbReference type="EMBL" id="QCQ58082.1"/>
    </source>
</evidence>
<accession>A0A4P8MVU9</accession>